<dbReference type="Pfam" id="PF09335">
    <property type="entry name" value="VTT_dom"/>
    <property type="match status" value="1"/>
</dbReference>
<feature type="domain" description="VTT" evidence="3">
    <location>
        <begin position="165"/>
        <end position="277"/>
    </location>
</feature>
<dbReference type="STRING" id="667725.A0A0L0G9C6"/>
<dbReference type="GeneID" id="25902746"/>
<feature type="transmembrane region" description="Helical" evidence="2">
    <location>
        <begin position="294"/>
        <end position="317"/>
    </location>
</feature>
<keyword evidence="2" id="KW-0812">Transmembrane</keyword>
<dbReference type="GO" id="GO:0005783">
    <property type="term" value="C:endoplasmic reticulum"/>
    <property type="evidence" value="ECO:0007669"/>
    <property type="project" value="TreeGrafter"/>
</dbReference>
<dbReference type="eggNOG" id="KOG3140">
    <property type="taxonomic scope" value="Eukaryota"/>
</dbReference>
<organism evidence="4 5">
    <name type="scientific">Sphaeroforma arctica JP610</name>
    <dbReference type="NCBI Taxonomy" id="667725"/>
    <lineage>
        <taxon>Eukaryota</taxon>
        <taxon>Ichthyosporea</taxon>
        <taxon>Ichthyophonida</taxon>
        <taxon>Sphaeroforma</taxon>
    </lineage>
</organism>
<dbReference type="InterPro" id="IPR032816">
    <property type="entry name" value="VTT_dom"/>
</dbReference>
<evidence type="ECO:0000256" key="2">
    <source>
        <dbReference type="SAM" id="Phobius"/>
    </source>
</evidence>
<keyword evidence="2" id="KW-0472">Membrane</keyword>
<dbReference type="GO" id="GO:0051480">
    <property type="term" value="P:regulation of cytosolic calcium ion concentration"/>
    <property type="evidence" value="ECO:0007669"/>
    <property type="project" value="TreeGrafter"/>
</dbReference>
<dbReference type="AlphaFoldDB" id="A0A0L0G9C6"/>
<keyword evidence="2" id="KW-1133">Transmembrane helix</keyword>
<dbReference type="PANTHER" id="PTHR46593:SF1">
    <property type="entry name" value="TRANSMEMBRANE PROTEIN 64"/>
    <property type="match status" value="1"/>
</dbReference>
<evidence type="ECO:0000313" key="4">
    <source>
        <dbReference type="EMBL" id="KNC85585.1"/>
    </source>
</evidence>
<gene>
    <name evidence="4" type="ORF">SARC_02242</name>
</gene>
<reference evidence="4 5" key="1">
    <citation type="submission" date="2011-02" db="EMBL/GenBank/DDBJ databases">
        <title>The Genome Sequence of Sphaeroforma arctica JP610.</title>
        <authorList>
            <consortium name="The Broad Institute Genome Sequencing Platform"/>
            <person name="Russ C."/>
            <person name="Cuomo C."/>
            <person name="Young S.K."/>
            <person name="Zeng Q."/>
            <person name="Gargeya S."/>
            <person name="Alvarado L."/>
            <person name="Berlin A."/>
            <person name="Chapman S.B."/>
            <person name="Chen Z."/>
            <person name="Freedman E."/>
            <person name="Gellesch M."/>
            <person name="Goldberg J."/>
            <person name="Griggs A."/>
            <person name="Gujja S."/>
            <person name="Heilman E."/>
            <person name="Heiman D."/>
            <person name="Howarth C."/>
            <person name="Mehta T."/>
            <person name="Neiman D."/>
            <person name="Pearson M."/>
            <person name="Roberts A."/>
            <person name="Saif S."/>
            <person name="Shea T."/>
            <person name="Shenoy N."/>
            <person name="Sisk P."/>
            <person name="Stolte C."/>
            <person name="Sykes S."/>
            <person name="White J."/>
            <person name="Yandava C."/>
            <person name="Burger G."/>
            <person name="Gray M.W."/>
            <person name="Holland P.W.H."/>
            <person name="King N."/>
            <person name="Lang F.B.F."/>
            <person name="Roger A.J."/>
            <person name="Ruiz-Trillo I."/>
            <person name="Haas B."/>
            <person name="Nusbaum C."/>
            <person name="Birren B."/>
        </authorList>
    </citation>
    <scope>NUCLEOTIDE SEQUENCE [LARGE SCALE GENOMIC DNA]</scope>
    <source>
        <strain evidence="4 5">JP610</strain>
    </source>
</reference>
<evidence type="ECO:0000256" key="1">
    <source>
        <dbReference type="SAM" id="MobiDB-lite"/>
    </source>
</evidence>
<dbReference type="InterPro" id="IPR053069">
    <property type="entry name" value="TVP38/TMEM64"/>
</dbReference>
<feature type="region of interest" description="Disordered" evidence="1">
    <location>
        <begin position="1"/>
        <end position="25"/>
    </location>
</feature>
<sequence>MPDGLSSTTQATEKRTTMPSEQNLDDGDIAFATQSSDSAIDMDECGKKDFPIWSGVDLVSIGSGVTVDASVRSSLRYRARKLRSHTALLKRKIAAGYHQAYLKWCVGTILFITICVGAIHLYETSDVSDFFGWVEKAPIWTVTVVCTVMYFFVSLPIGWGYICINMLQGYLYAWWGLPLTMVSAMIGTVSATLTCKYFLHDYVHSKVEGYPTMSALLRVVNRPNSQSRVIILSRLSPFPYGLQNAVFSLSNVDMITYASYTLVGCIPMQVVNTYMGTTLRDIRDVLARRGEVSVFTYAVFAAQLVVGILLLAGVLYATKVEFNKMVENSPVNDIQGASDIESGLDSNSDSDAEYIHDESMGGETNCTFSRVEGIDADTVDAAENEDELSLYSLCSDDNVSLISSNEMYR</sequence>
<dbReference type="OrthoDB" id="10253113at2759"/>
<feature type="transmembrane region" description="Helical" evidence="2">
    <location>
        <begin position="174"/>
        <end position="199"/>
    </location>
</feature>
<feature type="transmembrane region" description="Helical" evidence="2">
    <location>
        <begin position="139"/>
        <end position="162"/>
    </location>
</feature>
<evidence type="ECO:0000313" key="5">
    <source>
        <dbReference type="Proteomes" id="UP000054560"/>
    </source>
</evidence>
<proteinExistence type="predicted"/>
<dbReference type="EMBL" id="KQ241694">
    <property type="protein sequence ID" value="KNC85585.1"/>
    <property type="molecule type" value="Genomic_DNA"/>
</dbReference>
<dbReference type="PANTHER" id="PTHR46593">
    <property type="entry name" value="TRANSMEMBRANE PROTEIN 64"/>
    <property type="match status" value="1"/>
</dbReference>
<dbReference type="RefSeq" id="XP_014159487.1">
    <property type="nucleotide sequence ID" value="XM_014304012.1"/>
</dbReference>
<evidence type="ECO:0000259" key="3">
    <source>
        <dbReference type="Pfam" id="PF09335"/>
    </source>
</evidence>
<dbReference type="Proteomes" id="UP000054560">
    <property type="component" value="Unassembled WGS sequence"/>
</dbReference>
<keyword evidence="5" id="KW-1185">Reference proteome</keyword>
<feature type="transmembrane region" description="Helical" evidence="2">
    <location>
        <begin position="100"/>
        <end position="119"/>
    </location>
</feature>
<protein>
    <recommendedName>
        <fullName evidence="3">VTT domain-containing protein</fullName>
    </recommendedName>
</protein>
<accession>A0A0L0G9C6</accession>
<feature type="compositionally biased region" description="Polar residues" evidence="1">
    <location>
        <begin position="1"/>
        <end position="22"/>
    </location>
</feature>
<name>A0A0L0G9C6_9EUKA</name>